<proteinExistence type="predicted"/>
<evidence type="ECO:0000313" key="2">
    <source>
        <dbReference type="EMBL" id="QDC24017.1"/>
    </source>
</evidence>
<dbReference type="AlphaFoldDB" id="A0A5B8C1N5"/>
<dbReference type="PANTHER" id="PTHR33164">
    <property type="entry name" value="TRANSCRIPTIONAL REGULATOR, MARR FAMILY"/>
    <property type="match status" value="1"/>
</dbReference>
<dbReference type="PRINTS" id="PR00598">
    <property type="entry name" value="HTHMARR"/>
</dbReference>
<organism evidence="2 3">
    <name type="scientific">Georgenia yuyongxinii</name>
    <dbReference type="NCBI Taxonomy" id="2589797"/>
    <lineage>
        <taxon>Bacteria</taxon>
        <taxon>Bacillati</taxon>
        <taxon>Actinomycetota</taxon>
        <taxon>Actinomycetes</taxon>
        <taxon>Micrococcales</taxon>
        <taxon>Bogoriellaceae</taxon>
        <taxon>Georgenia</taxon>
    </lineage>
</organism>
<dbReference type="InterPro" id="IPR036390">
    <property type="entry name" value="WH_DNA-bd_sf"/>
</dbReference>
<dbReference type="InterPro" id="IPR036388">
    <property type="entry name" value="WH-like_DNA-bd_sf"/>
</dbReference>
<dbReference type="KEGG" id="gyu:FE374_04670"/>
<sequence length="160" mass="17356">MPRSPHVRTPGHHPMRAPENIGLLLSLASARGVASANVALGPVELNSRSYSLLEQLAGTDGVSQRALADAIRLDPSQIVAMIDGLERRGLAERRPNPADRRQKSVVITGPGRTLFHRARALVESSVDEVLAGLDDLERETLRGLLQRIVRHDAARLENAS</sequence>
<dbReference type="PANTHER" id="PTHR33164:SF43">
    <property type="entry name" value="HTH-TYPE TRANSCRIPTIONAL REPRESSOR YETL"/>
    <property type="match status" value="1"/>
</dbReference>
<reference evidence="2 3" key="1">
    <citation type="submission" date="2019-05" db="EMBL/GenBank/DDBJ databases">
        <title>Georgenia *** sp. nov., and Georgenia *** sp. nov., isolated from the intestinal contents of plateau pika (Ochotona curzoniae) in the Qinghai-Tibet plateau of China.</title>
        <authorList>
            <person name="Tian Z."/>
        </authorList>
    </citation>
    <scope>NUCLEOTIDE SEQUENCE [LARGE SCALE GENOMIC DNA]</scope>
    <source>
        <strain evidence="2 3">Z443</strain>
    </source>
</reference>
<protein>
    <submittedName>
        <fullName evidence="2">MarR family transcriptional regulator</fullName>
    </submittedName>
</protein>
<dbReference type="InterPro" id="IPR000835">
    <property type="entry name" value="HTH_MarR-typ"/>
</dbReference>
<accession>A0A5B8C1N5</accession>
<dbReference type="Gene3D" id="1.10.10.10">
    <property type="entry name" value="Winged helix-like DNA-binding domain superfamily/Winged helix DNA-binding domain"/>
    <property type="match status" value="1"/>
</dbReference>
<dbReference type="GO" id="GO:0003700">
    <property type="term" value="F:DNA-binding transcription factor activity"/>
    <property type="evidence" value="ECO:0007669"/>
    <property type="project" value="InterPro"/>
</dbReference>
<dbReference type="Proteomes" id="UP000314616">
    <property type="component" value="Chromosome"/>
</dbReference>
<dbReference type="PROSITE" id="PS50995">
    <property type="entry name" value="HTH_MARR_2"/>
    <property type="match status" value="1"/>
</dbReference>
<gene>
    <name evidence="2" type="ORF">FE374_04670</name>
</gene>
<dbReference type="Pfam" id="PF01047">
    <property type="entry name" value="MarR"/>
    <property type="match status" value="1"/>
</dbReference>
<name>A0A5B8C1N5_9MICO</name>
<dbReference type="InterPro" id="IPR039422">
    <property type="entry name" value="MarR/SlyA-like"/>
</dbReference>
<dbReference type="OrthoDB" id="8635520at2"/>
<dbReference type="SUPFAM" id="SSF46785">
    <property type="entry name" value="Winged helix' DNA-binding domain"/>
    <property type="match status" value="1"/>
</dbReference>
<dbReference type="EMBL" id="CP040915">
    <property type="protein sequence ID" value="QDC24017.1"/>
    <property type="molecule type" value="Genomic_DNA"/>
</dbReference>
<feature type="domain" description="HTH marR-type" evidence="1">
    <location>
        <begin position="17"/>
        <end position="150"/>
    </location>
</feature>
<dbReference type="SMART" id="SM00347">
    <property type="entry name" value="HTH_MARR"/>
    <property type="match status" value="1"/>
</dbReference>
<dbReference type="GO" id="GO:0006950">
    <property type="term" value="P:response to stress"/>
    <property type="evidence" value="ECO:0007669"/>
    <property type="project" value="TreeGrafter"/>
</dbReference>
<evidence type="ECO:0000313" key="3">
    <source>
        <dbReference type="Proteomes" id="UP000314616"/>
    </source>
</evidence>
<evidence type="ECO:0000259" key="1">
    <source>
        <dbReference type="PROSITE" id="PS50995"/>
    </source>
</evidence>